<dbReference type="NCBIfam" id="TIGR03588">
    <property type="entry name" value="PseC"/>
    <property type="match status" value="1"/>
</dbReference>
<feature type="active site" description="Proton acceptor" evidence="2">
    <location>
        <position position="196"/>
    </location>
</feature>
<dbReference type="Gene3D" id="3.40.640.10">
    <property type="entry name" value="Type I PLP-dependent aspartate aminotransferase-like (Major domain)"/>
    <property type="match status" value="1"/>
</dbReference>
<name>A0A917DT38_9BACT</name>
<dbReference type="InterPro" id="IPR015422">
    <property type="entry name" value="PyrdxlP-dep_Trfase_small"/>
</dbReference>
<protein>
    <submittedName>
        <fullName evidence="5">UDP-4-amino-4, 6-dideoxy-N-acetyl-beta-L-altrosamine transaminase</fullName>
    </submittedName>
</protein>
<dbReference type="PANTHER" id="PTHR30244:SF34">
    <property type="entry name" value="DTDP-4-AMINO-4,6-DIDEOXYGALACTOSE TRANSAMINASE"/>
    <property type="match status" value="1"/>
</dbReference>
<reference evidence="5" key="1">
    <citation type="journal article" date="2014" name="Int. J. Syst. Evol. Microbiol.">
        <title>Complete genome sequence of Corynebacterium casei LMG S-19264T (=DSM 44701T), isolated from a smear-ripened cheese.</title>
        <authorList>
            <consortium name="US DOE Joint Genome Institute (JGI-PGF)"/>
            <person name="Walter F."/>
            <person name="Albersmeier A."/>
            <person name="Kalinowski J."/>
            <person name="Ruckert C."/>
        </authorList>
    </citation>
    <scope>NUCLEOTIDE SEQUENCE</scope>
    <source>
        <strain evidence="5">CGMCC 1.15958</strain>
    </source>
</reference>
<evidence type="ECO:0000313" key="6">
    <source>
        <dbReference type="Proteomes" id="UP000609064"/>
    </source>
</evidence>
<sequence length="389" mass="43763">MSLMTPIPYGRQCITEDDIDVVVKSLQSNFLTQGPTIEAFENVFADYIGCKYAVAVSNGTAALHLSALALGVNKNSKVITSPITFAASANCVLYCGGEVIFADIEEKSAVLDINKVRELLVNSPKGTFQGIIPIDFAGFPVNMESFRQLADEFDCWLLEDSCHSPGGFFMDSNGVQQNCGNGQYADLAIFSFHPVKHIACGEGGMITTNNKELYEKLLRLRTHGITKDSNKFVKKTQKDGAWYYEMQELGYNYRLPDLNAALGISQLQRAHEGIERRIEIARKYDAAFENTQIKTLHNPRGHAYHLYVIQVDNRLGLYNYLKDNEIYAQVHYIPVHTLPYYQGLGWKNGDFPIAEAYYEKCLSLPMYPSLTDKQQDFVINSIKNYYNGN</sequence>
<keyword evidence="3 4" id="KW-0663">Pyridoxal phosphate</keyword>
<accession>A0A917DT38</accession>
<organism evidence="5 6">
    <name type="scientific">Emticicia aquatilis</name>
    <dbReference type="NCBI Taxonomy" id="1537369"/>
    <lineage>
        <taxon>Bacteria</taxon>
        <taxon>Pseudomonadati</taxon>
        <taxon>Bacteroidota</taxon>
        <taxon>Cytophagia</taxon>
        <taxon>Cytophagales</taxon>
        <taxon>Leadbetterellaceae</taxon>
        <taxon>Emticicia</taxon>
    </lineage>
</organism>
<evidence type="ECO:0000313" key="5">
    <source>
        <dbReference type="EMBL" id="GGD64562.1"/>
    </source>
</evidence>
<evidence type="ECO:0000256" key="2">
    <source>
        <dbReference type="PIRSR" id="PIRSR000390-1"/>
    </source>
</evidence>
<dbReference type="GO" id="GO:0000271">
    <property type="term" value="P:polysaccharide biosynthetic process"/>
    <property type="evidence" value="ECO:0007669"/>
    <property type="project" value="TreeGrafter"/>
</dbReference>
<gene>
    <name evidence="5" type="ORF">GCM10011514_30710</name>
</gene>
<keyword evidence="6" id="KW-1185">Reference proteome</keyword>
<dbReference type="GO" id="GO:0030170">
    <property type="term" value="F:pyridoxal phosphate binding"/>
    <property type="evidence" value="ECO:0007669"/>
    <property type="project" value="TreeGrafter"/>
</dbReference>
<dbReference type="EMBL" id="BMKK01000006">
    <property type="protein sequence ID" value="GGD64562.1"/>
    <property type="molecule type" value="Genomic_DNA"/>
</dbReference>
<dbReference type="InterPro" id="IPR015421">
    <property type="entry name" value="PyrdxlP-dep_Trfase_major"/>
</dbReference>
<dbReference type="CDD" id="cd00616">
    <property type="entry name" value="AHBA_syn"/>
    <property type="match status" value="1"/>
</dbReference>
<dbReference type="AlphaFoldDB" id="A0A917DT38"/>
<dbReference type="InterPro" id="IPR020026">
    <property type="entry name" value="PseC"/>
</dbReference>
<feature type="modified residue" description="N6-(pyridoxal phosphate)lysine" evidence="3">
    <location>
        <position position="196"/>
    </location>
</feature>
<comment type="similarity">
    <text evidence="1 4">Belongs to the DegT/DnrJ/EryC1 family.</text>
</comment>
<dbReference type="Proteomes" id="UP000609064">
    <property type="component" value="Unassembled WGS sequence"/>
</dbReference>
<evidence type="ECO:0000256" key="4">
    <source>
        <dbReference type="RuleBase" id="RU004508"/>
    </source>
</evidence>
<reference evidence="5" key="2">
    <citation type="submission" date="2020-09" db="EMBL/GenBank/DDBJ databases">
        <authorList>
            <person name="Sun Q."/>
            <person name="Zhou Y."/>
        </authorList>
    </citation>
    <scope>NUCLEOTIDE SEQUENCE</scope>
    <source>
        <strain evidence="5">CGMCC 1.15958</strain>
    </source>
</reference>
<dbReference type="Gene3D" id="3.90.1150.10">
    <property type="entry name" value="Aspartate Aminotransferase, domain 1"/>
    <property type="match status" value="1"/>
</dbReference>
<dbReference type="GO" id="GO:0008483">
    <property type="term" value="F:transaminase activity"/>
    <property type="evidence" value="ECO:0007669"/>
    <property type="project" value="TreeGrafter"/>
</dbReference>
<evidence type="ECO:0000256" key="3">
    <source>
        <dbReference type="PIRSR" id="PIRSR000390-2"/>
    </source>
</evidence>
<evidence type="ECO:0000256" key="1">
    <source>
        <dbReference type="ARBA" id="ARBA00037999"/>
    </source>
</evidence>
<dbReference type="Pfam" id="PF01041">
    <property type="entry name" value="DegT_DnrJ_EryC1"/>
    <property type="match status" value="1"/>
</dbReference>
<dbReference type="InterPro" id="IPR015424">
    <property type="entry name" value="PyrdxlP-dep_Trfase"/>
</dbReference>
<dbReference type="PANTHER" id="PTHR30244">
    <property type="entry name" value="TRANSAMINASE"/>
    <property type="match status" value="1"/>
</dbReference>
<dbReference type="PIRSF" id="PIRSF000390">
    <property type="entry name" value="PLP_StrS"/>
    <property type="match status" value="1"/>
</dbReference>
<comment type="caution">
    <text evidence="5">The sequence shown here is derived from an EMBL/GenBank/DDBJ whole genome shotgun (WGS) entry which is preliminary data.</text>
</comment>
<dbReference type="InterPro" id="IPR000653">
    <property type="entry name" value="DegT/StrS_aminotransferase"/>
</dbReference>
<dbReference type="SUPFAM" id="SSF53383">
    <property type="entry name" value="PLP-dependent transferases"/>
    <property type="match status" value="1"/>
</dbReference>
<proteinExistence type="inferred from homology"/>